<organism evidence="2 3">
    <name type="scientific">Oceanicella actignis</name>
    <dbReference type="NCBI Taxonomy" id="1189325"/>
    <lineage>
        <taxon>Bacteria</taxon>
        <taxon>Pseudomonadati</taxon>
        <taxon>Pseudomonadota</taxon>
        <taxon>Alphaproteobacteria</taxon>
        <taxon>Rhodobacterales</taxon>
        <taxon>Paracoccaceae</taxon>
        <taxon>Oceanicella</taxon>
    </lineage>
</organism>
<evidence type="ECO:0000313" key="2">
    <source>
        <dbReference type="EMBL" id="SHN56374.1"/>
    </source>
</evidence>
<dbReference type="RefSeq" id="WP_072746311.1">
    <property type="nucleotide sequence ID" value="NZ_FOHL01000003.1"/>
</dbReference>
<evidence type="ECO:0000313" key="3">
    <source>
        <dbReference type="Proteomes" id="UP000184066"/>
    </source>
</evidence>
<feature type="transmembrane region" description="Helical" evidence="1">
    <location>
        <begin position="7"/>
        <end position="27"/>
    </location>
</feature>
<dbReference type="AlphaFoldDB" id="A0A1M7SD23"/>
<gene>
    <name evidence="2" type="ORF">SAMN05216200_102242</name>
</gene>
<keyword evidence="1" id="KW-0812">Transmembrane</keyword>
<keyword evidence="3" id="KW-1185">Reference proteome</keyword>
<keyword evidence="1" id="KW-1133">Transmembrane helix</keyword>
<accession>A0A1M7SD23</accession>
<sequence>MLALFRMALGLIAPTLAGVGAVVWLVIPDAGRVLSLPMAAALGGLAAVPAAWLAARALSQGGGRR</sequence>
<protein>
    <submittedName>
        <fullName evidence="2">Uncharacterized protein</fullName>
    </submittedName>
</protein>
<evidence type="ECO:0000256" key="1">
    <source>
        <dbReference type="SAM" id="Phobius"/>
    </source>
</evidence>
<dbReference type="EMBL" id="FRDL01000002">
    <property type="protein sequence ID" value="SHN56374.1"/>
    <property type="molecule type" value="Genomic_DNA"/>
</dbReference>
<proteinExistence type="predicted"/>
<keyword evidence="1" id="KW-0472">Membrane</keyword>
<reference evidence="2 3" key="1">
    <citation type="submission" date="2016-12" db="EMBL/GenBank/DDBJ databases">
        <authorList>
            <person name="Song W.-J."/>
            <person name="Kurnit D.M."/>
        </authorList>
    </citation>
    <scope>NUCLEOTIDE SEQUENCE [LARGE SCALE GENOMIC DNA]</scope>
    <source>
        <strain evidence="2 3">CGMCC 1.10808</strain>
    </source>
</reference>
<dbReference type="Proteomes" id="UP000184066">
    <property type="component" value="Unassembled WGS sequence"/>
</dbReference>
<name>A0A1M7SD23_9RHOB</name>
<dbReference type="STRING" id="1189325.SAMN04488119_103266"/>
<feature type="transmembrane region" description="Helical" evidence="1">
    <location>
        <begin position="33"/>
        <end position="55"/>
    </location>
</feature>